<sequence length="168" mass="18441">MAKYSILITGEVGRGKSRLLAALVDAVASLGVAVTVVDLAPERMGVGAKLRRYLREGVRYLTDDFRAPRLEAASPGEEAALAEENAGRAAALFRRYLEDPTPVLAVNDLTIYFHRGDPALFWEVFHAARLFMASAYEGVSLRDRGSGITERERRLLEEVKALSHVVAL</sequence>
<accession>B1YBA6</accession>
<dbReference type="eggNOG" id="arCOG04316">
    <property type="taxonomic scope" value="Archaea"/>
</dbReference>
<name>B1YBA6_PYRNV</name>
<reference evidence="1" key="1">
    <citation type="submission" date="2008-03" db="EMBL/GenBank/DDBJ databases">
        <title>Complete sequence of Thermoproteus neutrophilus V24Sta.</title>
        <authorList>
            <consortium name="US DOE Joint Genome Institute"/>
            <person name="Copeland A."/>
            <person name="Lucas S."/>
            <person name="Lapidus A."/>
            <person name="Glavina del Rio T."/>
            <person name="Dalin E."/>
            <person name="Tice H."/>
            <person name="Bruce D."/>
            <person name="Goodwin L."/>
            <person name="Pitluck S."/>
            <person name="Sims D."/>
            <person name="Brettin T."/>
            <person name="Detter J.C."/>
            <person name="Han C."/>
            <person name="Kuske C.R."/>
            <person name="Schmutz J."/>
            <person name="Larimer F."/>
            <person name="Land M."/>
            <person name="Hauser L."/>
            <person name="Kyrpides N."/>
            <person name="Mikhailova N."/>
            <person name="Biddle J.F."/>
            <person name="Zhang Z."/>
            <person name="Fitz-Gibbon S.T."/>
            <person name="Lowe T.M."/>
            <person name="Saltikov C."/>
            <person name="House C.H."/>
            <person name="Richardson P."/>
        </authorList>
    </citation>
    <scope>NUCLEOTIDE SEQUENCE [LARGE SCALE GENOMIC DNA]</scope>
    <source>
        <strain evidence="1">V24Sta</strain>
    </source>
</reference>
<evidence type="ECO:0000313" key="1">
    <source>
        <dbReference type="EMBL" id="ACB39237.1"/>
    </source>
</evidence>
<dbReference type="GeneID" id="6165745"/>
<keyword evidence="2" id="KW-1185">Reference proteome</keyword>
<dbReference type="AlphaFoldDB" id="B1YBA6"/>
<dbReference type="KEGG" id="tne:Tneu_0285"/>
<dbReference type="Proteomes" id="UP000001694">
    <property type="component" value="Chromosome"/>
</dbReference>
<evidence type="ECO:0000313" key="2">
    <source>
        <dbReference type="Proteomes" id="UP000001694"/>
    </source>
</evidence>
<dbReference type="InterPro" id="IPR027417">
    <property type="entry name" value="P-loop_NTPase"/>
</dbReference>
<dbReference type="HOGENOM" id="CLU_1514597_0_0_2"/>
<dbReference type="SUPFAM" id="SSF52540">
    <property type="entry name" value="P-loop containing nucleoside triphosphate hydrolases"/>
    <property type="match status" value="1"/>
</dbReference>
<dbReference type="EMBL" id="CP001014">
    <property type="protein sequence ID" value="ACB39237.1"/>
    <property type="molecule type" value="Genomic_DNA"/>
</dbReference>
<dbReference type="OrthoDB" id="28669at2157"/>
<gene>
    <name evidence="1" type="ordered locus">Tneu_0285</name>
</gene>
<organism evidence="1 2">
    <name type="scientific">Pyrobaculum neutrophilum (strain DSM 2338 / JCM 9278 / NBRC 100436 / V24Sta)</name>
    <name type="common">Thermoproteus neutrophilus</name>
    <dbReference type="NCBI Taxonomy" id="444157"/>
    <lineage>
        <taxon>Archaea</taxon>
        <taxon>Thermoproteota</taxon>
        <taxon>Thermoprotei</taxon>
        <taxon>Thermoproteales</taxon>
        <taxon>Thermoproteaceae</taxon>
        <taxon>Pyrobaculum</taxon>
    </lineage>
</organism>
<dbReference type="RefSeq" id="WP_012349658.1">
    <property type="nucleotide sequence ID" value="NC_010525.1"/>
</dbReference>
<dbReference type="STRING" id="444157.Tneu_0285"/>
<proteinExistence type="predicted"/>
<protein>
    <submittedName>
        <fullName evidence="1">Uncharacterized protein</fullName>
    </submittedName>
</protein>